<dbReference type="EMBL" id="JACHJQ010000003">
    <property type="protein sequence ID" value="MBB4906903.1"/>
    <property type="molecule type" value="Genomic_DNA"/>
</dbReference>
<feature type="transmembrane region" description="Helical" evidence="1">
    <location>
        <begin position="406"/>
        <end position="426"/>
    </location>
</feature>
<reference evidence="2 3" key="1">
    <citation type="submission" date="2020-08" db="EMBL/GenBank/DDBJ databases">
        <title>Genomic Encyclopedia of Type Strains, Phase III (KMG-III): the genomes of soil and plant-associated and newly described type strains.</title>
        <authorList>
            <person name="Whitman W."/>
        </authorList>
    </citation>
    <scope>NUCLEOTIDE SEQUENCE [LARGE SCALE GENOMIC DNA]</scope>
    <source>
        <strain evidence="2 3">CECT 8960</strain>
    </source>
</reference>
<feature type="transmembrane region" description="Helical" evidence="1">
    <location>
        <begin position="273"/>
        <end position="291"/>
    </location>
</feature>
<feature type="transmembrane region" description="Helical" evidence="1">
    <location>
        <begin position="63"/>
        <end position="84"/>
    </location>
</feature>
<evidence type="ECO:0000313" key="3">
    <source>
        <dbReference type="Proteomes" id="UP000520767"/>
    </source>
</evidence>
<feature type="transmembrane region" description="Helical" evidence="1">
    <location>
        <begin position="446"/>
        <end position="470"/>
    </location>
</feature>
<keyword evidence="3" id="KW-1185">Reference proteome</keyword>
<accession>A0A7W7Q4X1</accession>
<dbReference type="RefSeq" id="WP_184811047.1">
    <property type="nucleotide sequence ID" value="NZ_JACHJQ010000003.1"/>
</dbReference>
<evidence type="ECO:0008006" key="4">
    <source>
        <dbReference type="Google" id="ProtNLM"/>
    </source>
</evidence>
<feature type="transmembrane region" description="Helical" evidence="1">
    <location>
        <begin position="218"/>
        <end position="237"/>
    </location>
</feature>
<dbReference type="AlphaFoldDB" id="A0A7W7Q4X1"/>
<feature type="transmembrane region" description="Helical" evidence="1">
    <location>
        <begin position="249"/>
        <end position="266"/>
    </location>
</feature>
<dbReference type="InterPro" id="IPR046671">
    <property type="entry name" value="DUF6541"/>
</dbReference>
<keyword evidence="1" id="KW-1133">Transmembrane helix</keyword>
<organism evidence="2 3">
    <name type="scientific">Actinophytocola algeriensis</name>
    <dbReference type="NCBI Taxonomy" id="1768010"/>
    <lineage>
        <taxon>Bacteria</taxon>
        <taxon>Bacillati</taxon>
        <taxon>Actinomycetota</taxon>
        <taxon>Actinomycetes</taxon>
        <taxon>Pseudonocardiales</taxon>
        <taxon>Pseudonocardiaceae</taxon>
    </lineage>
</organism>
<keyword evidence="1" id="KW-0472">Membrane</keyword>
<sequence length="667" mass="71062">MNWFEAVPALLVTAAWLLVPGVAISYLVGLRGIAAWGLAPMTSLAIIASTAVVLEMAGIDWSALAVLVVCVVVVAVAGVVGFLLRRRRIFAAEPDPRAVSVAGFVGLLPGMVLGMITIVMAIHAPDVLNQTYDALFHYNALAYIQDSHQASSLTLSTLGNPEVPGVFYPAAWHDLGSLVMLSTGSSIPVAANLVTVVATIIVWPLSCLLLARQLFGRHVGALAITGTLSLGFAAFPWDLLGFGVLWPNLLGMAFAPAALAIVFTVTRWVADDAIGVGRGWLAAVVAVVAAGLTHPNVLFSVGVLALFPIGARLGARAWELHKAGKTVRGIVEVVAAVLFAGLVWWYTATTPAFANTRDQYWPPFETPANAVGDVLLNATHRHEALWILSIVVIVGVFAARREWPILRLIVAGHVATTFLYVLTAAINRPDTKKFTGYWYNDSHRLAAMLPITAVPLAVGGILFIAAKLLARSAEGAEAPTGWRARIATTSSTTLIVTLAAALVVVTGGLYPKDREVRVTAGYAVPYPAQLVNSETQEFFQRIKDEIPDDALVAGNPFNGSAMLWTLADRQVLFPHFRSTQSPEQDLVAGHLDEVASDPEVCDAVEDLGIEFLLVGGGEFRTSDIKWEYYSGLDDPGSAPGFELVDTDGDSKLYRITACDIPSSDSDG</sequence>
<dbReference type="Pfam" id="PF20176">
    <property type="entry name" value="DUF6541"/>
    <property type="match status" value="1"/>
</dbReference>
<dbReference type="Proteomes" id="UP000520767">
    <property type="component" value="Unassembled WGS sequence"/>
</dbReference>
<feature type="transmembrane region" description="Helical" evidence="1">
    <location>
        <begin position="35"/>
        <end position="57"/>
    </location>
</feature>
<feature type="transmembrane region" description="Helical" evidence="1">
    <location>
        <begin position="96"/>
        <end position="122"/>
    </location>
</feature>
<feature type="transmembrane region" description="Helical" evidence="1">
    <location>
        <begin position="327"/>
        <end position="347"/>
    </location>
</feature>
<proteinExistence type="predicted"/>
<feature type="transmembrane region" description="Helical" evidence="1">
    <location>
        <begin position="384"/>
        <end position="399"/>
    </location>
</feature>
<feature type="transmembrane region" description="Helical" evidence="1">
    <location>
        <begin position="6"/>
        <end position="28"/>
    </location>
</feature>
<name>A0A7W7Q4X1_9PSEU</name>
<evidence type="ECO:0000256" key="1">
    <source>
        <dbReference type="SAM" id="Phobius"/>
    </source>
</evidence>
<gene>
    <name evidence="2" type="ORF">FHR82_003123</name>
</gene>
<feature type="transmembrane region" description="Helical" evidence="1">
    <location>
        <begin position="297"/>
        <end position="315"/>
    </location>
</feature>
<evidence type="ECO:0000313" key="2">
    <source>
        <dbReference type="EMBL" id="MBB4906903.1"/>
    </source>
</evidence>
<feature type="transmembrane region" description="Helical" evidence="1">
    <location>
        <begin position="491"/>
        <end position="510"/>
    </location>
</feature>
<comment type="caution">
    <text evidence="2">The sequence shown here is derived from an EMBL/GenBank/DDBJ whole genome shotgun (WGS) entry which is preliminary data.</text>
</comment>
<keyword evidence="1" id="KW-0812">Transmembrane</keyword>
<protein>
    <recommendedName>
        <fullName evidence="4">4-amino-4-deoxy-L-arabinose transferase-like glycosyltransferase</fullName>
    </recommendedName>
</protein>
<feature type="transmembrane region" description="Helical" evidence="1">
    <location>
        <begin position="189"/>
        <end position="211"/>
    </location>
</feature>